<sequence length="63" mass="6970">MTPSLQLLYGLKNNLSISRETQQVNKLDHFEAVKIYSLVKVGDFGPNLAEPLLKGAAGCRRLL</sequence>
<organism evidence="1">
    <name type="scientific">freshwater metagenome</name>
    <dbReference type="NCBI Taxonomy" id="449393"/>
    <lineage>
        <taxon>unclassified sequences</taxon>
        <taxon>metagenomes</taxon>
        <taxon>ecological metagenomes</taxon>
    </lineage>
</organism>
<gene>
    <name evidence="1" type="ORF">UFOPK3376_03090</name>
</gene>
<accession>A0A6J7FT71</accession>
<reference evidence="1" key="1">
    <citation type="submission" date="2020-05" db="EMBL/GenBank/DDBJ databases">
        <authorList>
            <person name="Chiriac C."/>
            <person name="Salcher M."/>
            <person name="Ghai R."/>
            <person name="Kavagutti S V."/>
        </authorList>
    </citation>
    <scope>NUCLEOTIDE SEQUENCE</scope>
</reference>
<evidence type="ECO:0000313" key="1">
    <source>
        <dbReference type="EMBL" id="CAB4894753.1"/>
    </source>
</evidence>
<protein>
    <submittedName>
        <fullName evidence="1">Unannotated protein</fullName>
    </submittedName>
</protein>
<name>A0A6J7FT71_9ZZZZ</name>
<dbReference type="AlphaFoldDB" id="A0A6J7FT71"/>
<proteinExistence type="predicted"/>
<dbReference type="EMBL" id="CAFBLP010000135">
    <property type="protein sequence ID" value="CAB4894753.1"/>
    <property type="molecule type" value="Genomic_DNA"/>
</dbReference>